<dbReference type="InterPro" id="IPR012074">
    <property type="entry name" value="GAF_ANTAR"/>
</dbReference>
<dbReference type="InterPro" id="IPR029016">
    <property type="entry name" value="GAF-like_dom_sf"/>
</dbReference>
<protein>
    <submittedName>
        <fullName evidence="4">GAF and ANTAR domain-containing protein</fullName>
    </submittedName>
</protein>
<dbReference type="Gene3D" id="1.10.10.10">
    <property type="entry name" value="Winged helix-like DNA-binding domain superfamily/Winged helix DNA-binding domain"/>
    <property type="match status" value="1"/>
</dbReference>
<dbReference type="RefSeq" id="WP_368629012.1">
    <property type="nucleotide sequence ID" value="NZ_JAYWLU010000003.1"/>
</dbReference>
<dbReference type="SMART" id="SM01012">
    <property type="entry name" value="ANTAR"/>
    <property type="match status" value="1"/>
</dbReference>
<feature type="domain" description="ANTAR" evidence="3">
    <location>
        <begin position="170"/>
        <end position="231"/>
    </location>
</feature>
<dbReference type="Pfam" id="PF13185">
    <property type="entry name" value="GAF_2"/>
    <property type="match status" value="1"/>
</dbReference>
<dbReference type="SMART" id="SM00065">
    <property type="entry name" value="GAF"/>
    <property type="match status" value="1"/>
</dbReference>
<organism evidence="4 5">
    <name type="scientific">Kocuria carniphila</name>
    <dbReference type="NCBI Taxonomy" id="262208"/>
    <lineage>
        <taxon>Bacteria</taxon>
        <taxon>Bacillati</taxon>
        <taxon>Actinomycetota</taxon>
        <taxon>Actinomycetes</taxon>
        <taxon>Micrococcales</taxon>
        <taxon>Micrococcaceae</taxon>
        <taxon>Kocuria</taxon>
    </lineage>
</organism>
<dbReference type="Proteomes" id="UP001558481">
    <property type="component" value="Unassembled WGS sequence"/>
</dbReference>
<keyword evidence="2" id="KW-0804">Transcription</keyword>
<evidence type="ECO:0000256" key="1">
    <source>
        <dbReference type="ARBA" id="ARBA00023015"/>
    </source>
</evidence>
<dbReference type="EMBL" id="JAYWLU010000003">
    <property type="protein sequence ID" value="MEX3593951.1"/>
    <property type="molecule type" value="Genomic_DNA"/>
</dbReference>
<keyword evidence="5" id="KW-1185">Reference proteome</keyword>
<sequence>MSFDSTPVELGRIFAHLSGMILNEKDATSAASKLAWAAHQTVPSATGAGFSLLDEDGKRLSSASTDPTVEAIDALQYELGQGPCLSAWATGEPQRVDDTATETRWPDWIGAVSSMGIGSILSSPMIYRGRHVGALKVYAAEPHAFGETEVHLLGLLANAAATLLGTAQSIDTPVRLSKALTDALTTRDTIGLAAGVLMAQEHLNRDVARTRLLERARTSNRRVIDVASEILTDWEKQGESP</sequence>
<dbReference type="InterPro" id="IPR036388">
    <property type="entry name" value="WH-like_DNA-bd_sf"/>
</dbReference>
<evidence type="ECO:0000313" key="5">
    <source>
        <dbReference type="Proteomes" id="UP001558481"/>
    </source>
</evidence>
<dbReference type="InterPro" id="IPR005561">
    <property type="entry name" value="ANTAR"/>
</dbReference>
<name>A0ABV3UZS2_9MICC</name>
<comment type="caution">
    <text evidence="4">The sequence shown here is derived from an EMBL/GenBank/DDBJ whole genome shotgun (WGS) entry which is preliminary data.</text>
</comment>
<dbReference type="PIRSF" id="PIRSF036625">
    <property type="entry name" value="GAF_ANTAR"/>
    <property type="match status" value="1"/>
</dbReference>
<gene>
    <name evidence="4" type="ORF">VVR66_04415</name>
</gene>
<evidence type="ECO:0000256" key="2">
    <source>
        <dbReference type="ARBA" id="ARBA00023163"/>
    </source>
</evidence>
<reference evidence="4 5" key="1">
    <citation type="journal article" date="2024" name="Fungal Genet. Biol.">
        <title>The porcine skin microbiome exhibits broad fungal antagonism.</title>
        <authorList>
            <person name="De La Cruz K.F."/>
            <person name="Townsend E.C."/>
            <person name="Alex Cheong J.Z."/>
            <person name="Salamzade R."/>
            <person name="Liu A."/>
            <person name="Sandstrom S."/>
            <person name="Davila E."/>
            <person name="Huang L."/>
            <person name="Xu K.H."/>
            <person name="Wu S.Y."/>
            <person name="Meudt J.J."/>
            <person name="Shanmuganayagam D."/>
            <person name="Gibson A.L.F."/>
            <person name="Kalan L.R."/>
        </authorList>
    </citation>
    <scope>NUCLEOTIDE SEQUENCE [LARGE SCALE GENOMIC DNA]</scope>
    <source>
        <strain evidence="4 5">LK2625</strain>
    </source>
</reference>
<evidence type="ECO:0000313" key="4">
    <source>
        <dbReference type="EMBL" id="MEX3593951.1"/>
    </source>
</evidence>
<dbReference type="InterPro" id="IPR003018">
    <property type="entry name" value="GAF"/>
</dbReference>
<evidence type="ECO:0000259" key="3">
    <source>
        <dbReference type="PROSITE" id="PS50921"/>
    </source>
</evidence>
<dbReference type="SUPFAM" id="SSF55781">
    <property type="entry name" value="GAF domain-like"/>
    <property type="match status" value="1"/>
</dbReference>
<keyword evidence="1" id="KW-0805">Transcription regulation</keyword>
<dbReference type="Gene3D" id="3.30.450.40">
    <property type="match status" value="1"/>
</dbReference>
<dbReference type="PROSITE" id="PS50921">
    <property type="entry name" value="ANTAR"/>
    <property type="match status" value="1"/>
</dbReference>
<proteinExistence type="predicted"/>
<accession>A0ABV3UZS2</accession>
<dbReference type="Pfam" id="PF03861">
    <property type="entry name" value="ANTAR"/>
    <property type="match status" value="1"/>
</dbReference>